<reference evidence="13" key="1">
    <citation type="submission" date="2021-02" db="EMBL/GenBank/DDBJ databases">
        <authorList>
            <person name="Dougan E. K."/>
            <person name="Rhodes N."/>
            <person name="Thang M."/>
            <person name="Chan C."/>
        </authorList>
    </citation>
    <scope>NUCLEOTIDE SEQUENCE</scope>
</reference>
<evidence type="ECO:0000256" key="6">
    <source>
        <dbReference type="ARBA" id="ARBA00022801"/>
    </source>
</evidence>
<feature type="binding site" evidence="10">
    <location>
        <position position="371"/>
    </location>
    <ligand>
        <name>Zn(2+)</name>
        <dbReference type="ChEBI" id="CHEBI:29105"/>
        <note>catalytic</note>
    </ligand>
</feature>
<comment type="caution">
    <text evidence="13">The sequence shown here is derived from an EMBL/GenBank/DDBJ whole genome shotgun (WGS) entry which is preliminary data.</text>
</comment>
<feature type="active site" description="Proton acceptor" evidence="9">
    <location>
        <position position="349"/>
    </location>
</feature>
<evidence type="ECO:0000256" key="4">
    <source>
        <dbReference type="ARBA" id="ARBA00022670"/>
    </source>
</evidence>
<dbReference type="InterPro" id="IPR045357">
    <property type="entry name" value="Aminopeptidase_N-like_N"/>
</dbReference>
<sequence length="661" mass="73443">MAPKKRPASGAVAVVKKRPAAAAVKKRPAAAVVKPLAKRPATQPASRNDGSPSPCPHSVANFREAVVEHLDLSLKVDFDREVFSGCCELRVRVVDPTRPPAHVILDSLHLAIESVTDDKDIPVPWEVQKPDGFKSKFGDALVLDLPKDRHICVFRIRYETTAQSSAIQWLAKEQTQGKKHPLCFTQSQAICGRSLIPCQDTPCVKMPFVLRVSVPAALVAIASGEPVGEPVESEGIRTFTYKQDVPVMSYLIAVLVGDLEVCEIGPRSRCYAEPAVINAAQAEYKDIVEEFLVAAQAVVGGSDYAWGSYNIAILPSSFAYGGMENPNCTFMSASLIAGDRSLTTTLAHEIVHSWAGNLVTNAYWKDFWLNEGFTRYIERRLLGQLYGDAFRSLLLMVGYNDLVKNLEMLCNQGSSKLTCLEPDLVGIDPDEAFSRVPYEKGSLFLFYLEQVVGGPQQMTDWLRAYVDEFRGRSIETSDFRRHFLSFFKDVDGVKHIDWKHWLKGEGLPKFDLSAHVDSTLLGRCKALSAEWLREGVSPSSLDDMKAQQIMLFLDDLINAATAGTRMSHDALAAMDDKYKLSATRNVEIAYRWCLLGCKCCWKPCLENVERFLASHGRGAYVKPLYMAFNAFDAGRARATFERNRSFYMTVISRQIATVLGI</sequence>
<dbReference type="SUPFAM" id="SSF55486">
    <property type="entry name" value="Metalloproteases ('zincins'), catalytic domain"/>
    <property type="match status" value="1"/>
</dbReference>
<accession>A0A813KJP0</accession>
<dbReference type="InterPro" id="IPR034015">
    <property type="entry name" value="M1_LTA4H"/>
</dbReference>
<evidence type="ECO:0000256" key="1">
    <source>
        <dbReference type="ARBA" id="ARBA00004496"/>
    </source>
</evidence>
<feature type="binding site" evidence="10">
    <location>
        <position position="352"/>
    </location>
    <ligand>
        <name>Zn(2+)</name>
        <dbReference type="ChEBI" id="CHEBI:29105"/>
        <note>catalytic</note>
    </ligand>
</feature>
<dbReference type="Pfam" id="PF09127">
    <property type="entry name" value="Leuk-A4-hydro_C"/>
    <property type="match status" value="1"/>
</dbReference>
<dbReference type="FunFam" id="3.30.2010.30:FF:000001">
    <property type="entry name" value="Leukotriene A(4) hydrolase"/>
    <property type="match status" value="1"/>
</dbReference>
<evidence type="ECO:0000313" key="14">
    <source>
        <dbReference type="Proteomes" id="UP000626109"/>
    </source>
</evidence>
<feature type="binding site" evidence="10">
    <location>
        <position position="348"/>
    </location>
    <ligand>
        <name>Zn(2+)</name>
        <dbReference type="ChEBI" id="CHEBI:29105"/>
        <note>catalytic</note>
    </ligand>
</feature>
<evidence type="ECO:0000256" key="10">
    <source>
        <dbReference type="PIRSR" id="PIRSR634015-3"/>
    </source>
</evidence>
<keyword evidence="8" id="KW-0482">Metalloprotease</keyword>
<dbReference type="GO" id="GO:0008237">
    <property type="term" value="F:metallopeptidase activity"/>
    <property type="evidence" value="ECO:0007669"/>
    <property type="project" value="UniProtKB-KW"/>
</dbReference>
<dbReference type="Gene3D" id="1.10.390.10">
    <property type="entry name" value="Neutral Protease Domain 2"/>
    <property type="match status" value="1"/>
</dbReference>
<evidence type="ECO:0000259" key="12">
    <source>
        <dbReference type="SMART" id="SM01263"/>
    </source>
</evidence>
<dbReference type="GO" id="GO:0006508">
    <property type="term" value="P:proteolysis"/>
    <property type="evidence" value="ECO:0007669"/>
    <property type="project" value="UniProtKB-KW"/>
</dbReference>
<proteinExistence type="inferred from homology"/>
<dbReference type="InterPro" id="IPR016024">
    <property type="entry name" value="ARM-type_fold"/>
</dbReference>
<comment type="similarity">
    <text evidence="2">Belongs to the peptidase M1 family.</text>
</comment>
<dbReference type="Gene3D" id="2.60.40.1730">
    <property type="entry name" value="tricorn interacting facor f3 domain"/>
    <property type="match status" value="1"/>
</dbReference>
<evidence type="ECO:0000256" key="9">
    <source>
        <dbReference type="PIRSR" id="PIRSR634015-1"/>
    </source>
</evidence>
<dbReference type="InterPro" id="IPR015211">
    <property type="entry name" value="Peptidase_M1_C"/>
</dbReference>
<organism evidence="13 14">
    <name type="scientific">Polarella glacialis</name>
    <name type="common">Dinoflagellate</name>
    <dbReference type="NCBI Taxonomy" id="89957"/>
    <lineage>
        <taxon>Eukaryota</taxon>
        <taxon>Sar</taxon>
        <taxon>Alveolata</taxon>
        <taxon>Dinophyceae</taxon>
        <taxon>Suessiales</taxon>
        <taxon>Suessiaceae</taxon>
        <taxon>Polarella</taxon>
    </lineage>
</organism>
<dbReference type="InterPro" id="IPR027268">
    <property type="entry name" value="Peptidase_M4/M1_CTD_sf"/>
</dbReference>
<evidence type="ECO:0000256" key="5">
    <source>
        <dbReference type="ARBA" id="ARBA00022723"/>
    </source>
</evidence>
<dbReference type="InterPro" id="IPR042097">
    <property type="entry name" value="Aminopeptidase_N-like_N_sf"/>
</dbReference>
<dbReference type="FunFam" id="1.10.390.10:FF:000003">
    <property type="entry name" value="Leukotriene A(4) hydrolase"/>
    <property type="match status" value="1"/>
</dbReference>
<evidence type="ECO:0000256" key="8">
    <source>
        <dbReference type="ARBA" id="ARBA00023049"/>
    </source>
</evidence>
<feature type="domain" description="Peptidase M1 leukotriene A4 hydrolase/aminopeptidase C-terminal" evidence="12">
    <location>
        <begin position="519"/>
        <end position="659"/>
    </location>
</feature>
<evidence type="ECO:0000256" key="11">
    <source>
        <dbReference type="SAM" id="MobiDB-lite"/>
    </source>
</evidence>
<evidence type="ECO:0000256" key="2">
    <source>
        <dbReference type="ARBA" id="ARBA00010136"/>
    </source>
</evidence>
<dbReference type="AlphaFoldDB" id="A0A813KJP0"/>
<dbReference type="PANTHER" id="PTHR45726:SF3">
    <property type="entry name" value="LEUKOTRIENE A-4 HYDROLASE"/>
    <property type="match status" value="1"/>
</dbReference>
<dbReference type="SUPFAM" id="SSF63737">
    <property type="entry name" value="Leukotriene A4 hydrolase N-terminal domain"/>
    <property type="match status" value="1"/>
</dbReference>
<feature type="active site" description="Proton donor" evidence="9">
    <location>
        <position position="438"/>
    </location>
</feature>
<dbReference type="CDD" id="cd09599">
    <property type="entry name" value="M1_LTA4H"/>
    <property type="match status" value="1"/>
</dbReference>
<dbReference type="Pfam" id="PF17900">
    <property type="entry name" value="Peptidase_M1_N"/>
    <property type="match status" value="1"/>
</dbReference>
<name>A0A813KJP0_POLGL</name>
<evidence type="ECO:0000313" key="13">
    <source>
        <dbReference type="EMBL" id="CAE8701870.1"/>
    </source>
</evidence>
<keyword evidence="5 10" id="KW-0479">Metal-binding</keyword>
<evidence type="ECO:0000256" key="7">
    <source>
        <dbReference type="ARBA" id="ARBA00022833"/>
    </source>
</evidence>
<dbReference type="InterPro" id="IPR038502">
    <property type="entry name" value="M1_LTA-4_hydro/amino_C_sf"/>
</dbReference>
<dbReference type="EMBL" id="CAJNNW010029915">
    <property type="protein sequence ID" value="CAE8701870.1"/>
    <property type="molecule type" value="Genomic_DNA"/>
</dbReference>
<dbReference type="PRINTS" id="PR00756">
    <property type="entry name" value="ALADIPTASE"/>
</dbReference>
<comment type="subcellular location">
    <subcellularLocation>
        <location evidence="1">Cytoplasm</location>
    </subcellularLocation>
</comment>
<protein>
    <recommendedName>
        <fullName evidence="12">Peptidase M1 leukotriene A4 hydrolase/aminopeptidase C-terminal domain-containing protein</fullName>
    </recommendedName>
</protein>
<keyword evidence="7 10" id="KW-0862">Zinc</keyword>
<gene>
    <name evidence="13" type="ORF">PGLA2088_LOCUS32199</name>
</gene>
<keyword evidence="6" id="KW-0378">Hydrolase</keyword>
<comment type="cofactor">
    <cofactor evidence="10">
        <name>Zn(2+)</name>
        <dbReference type="ChEBI" id="CHEBI:29105"/>
    </cofactor>
    <text evidence="10">Binds 1 zinc ion per subunit.</text>
</comment>
<dbReference type="SMART" id="SM01263">
    <property type="entry name" value="Leuk-A4-hydro_C"/>
    <property type="match status" value="1"/>
</dbReference>
<dbReference type="SUPFAM" id="SSF48371">
    <property type="entry name" value="ARM repeat"/>
    <property type="match status" value="1"/>
</dbReference>
<dbReference type="InterPro" id="IPR049980">
    <property type="entry name" value="LTA4H_cat"/>
</dbReference>
<dbReference type="GO" id="GO:0005737">
    <property type="term" value="C:cytoplasm"/>
    <property type="evidence" value="ECO:0007669"/>
    <property type="project" value="UniProtKB-SubCell"/>
</dbReference>
<keyword evidence="3" id="KW-0963">Cytoplasm</keyword>
<dbReference type="PANTHER" id="PTHR45726">
    <property type="entry name" value="LEUKOTRIENE A-4 HYDROLASE"/>
    <property type="match status" value="1"/>
</dbReference>
<dbReference type="Gene3D" id="1.25.40.320">
    <property type="entry name" value="Peptidase M1, leukotriene A4 hydrolase/aminopeptidase C-terminal domain"/>
    <property type="match status" value="1"/>
</dbReference>
<dbReference type="InterPro" id="IPR014782">
    <property type="entry name" value="Peptidase_M1_dom"/>
</dbReference>
<keyword evidence="4" id="KW-0645">Protease</keyword>
<dbReference type="GO" id="GO:0008270">
    <property type="term" value="F:zinc ion binding"/>
    <property type="evidence" value="ECO:0007669"/>
    <property type="project" value="InterPro"/>
</dbReference>
<dbReference type="Pfam" id="PF01433">
    <property type="entry name" value="Peptidase_M1"/>
    <property type="match status" value="1"/>
</dbReference>
<feature type="region of interest" description="Disordered" evidence="11">
    <location>
        <begin position="32"/>
        <end position="57"/>
    </location>
</feature>
<dbReference type="InterPro" id="IPR001930">
    <property type="entry name" value="Peptidase_M1"/>
</dbReference>
<feature type="compositionally biased region" description="Low complexity" evidence="11">
    <location>
        <begin position="32"/>
        <end position="41"/>
    </location>
</feature>
<dbReference type="Proteomes" id="UP000626109">
    <property type="component" value="Unassembled WGS sequence"/>
</dbReference>
<dbReference type="Gene3D" id="3.30.2010.30">
    <property type="match status" value="1"/>
</dbReference>
<evidence type="ECO:0000256" key="3">
    <source>
        <dbReference type="ARBA" id="ARBA00022490"/>
    </source>
</evidence>